<feature type="signal peptide" evidence="1">
    <location>
        <begin position="1"/>
        <end position="16"/>
    </location>
</feature>
<organism evidence="2">
    <name type="scientific">Prunus dulcis</name>
    <name type="common">Almond</name>
    <name type="synonym">Amygdalus dulcis</name>
    <dbReference type="NCBI Taxonomy" id="3755"/>
    <lineage>
        <taxon>Eukaryota</taxon>
        <taxon>Viridiplantae</taxon>
        <taxon>Streptophyta</taxon>
        <taxon>Embryophyta</taxon>
        <taxon>Tracheophyta</taxon>
        <taxon>Spermatophyta</taxon>
        <taxon>Magnoliopsida</taxon>
        <taxon>eudicotyledons</taxon>
        <taxon>Gunneridae</taxon>
        <taxon>Pentapetalae</taxon>
        <taxon>rosids</taxon>
        <taxon>fabids</taxon>
        <taxon>Rosales</taxon>
        <taxon>Rosaceae</taxon>
        <taxon>Amygdaloideae</taxon>
        <taxon>Amygdaleae</taxon>
        <taxon>Prunus</taxon>
    </lineage>
</organism>
<keyword evidence="1" id="KW-0732">Signal</keyword>
<proteinExistence type="predicted"/>
<dbReference type="AlphaFoldDB" id="A0A4Y1RE28"/>
<name>A0A4Y1RE28_PRUDU</name>
<dbReference type="EMBL" id="AP019300">
    <property type="protein sequence ID" value="BBH02148.1"/>
    <property type="molecule type" value="Genomic_DNA"/>
</dbReference>
<accession>A0A4Y1RE28</accession>
<evidence type="ECO:0000313" key="2">
    <source>
        <dbReference type="EMBL" id="BBH02148.1"/>
    </source>
</evidence>
<dbReference type="CDD" id="cd09272">
    <property type="entry name" value="RNase_HI_RT_Ty1"/>
    <property type="match status" value="1"/>
</dbReference>
<reference evidence="2" key="1">
    <citation type="journal article" date="2019" name="Science">
        <title>Mutation of a bHLH transcription factor allowed almond domestication.</title>
        <authorList>
            <person name="Sanchez-Perez R."/>
            <person name="Pavan S."/>
            <person name="Mazzeo R."/>
            <person name="Moldovan C."/>
            <person name="Aiese Cigliano R."/>
            <person name="Del Cueto J."/>
            <person name="Ricciardi F."/>
            <person name="Lotti C."/>
            <person name="Ricciardi L."/>
            <person name="Dicenta F."/>
            <person name="Lopez-Marques R.L."/>
            <person name="Lindberg Moller B."/>
        </authorList>
    </citation>
    <scope>NUCLEOTIDE SEQUENCE</scope>
</reference>
<protein>
    <submittedName>
        <fullName evidence="2">Uncharacterized protein</fullName>
    </submittedName>
</protein>
<feature type="chain" id="PRO_5021370013" evidence="1">
    <location>
        <begin position="17"/>
        <end position="104"/>
    </location>
</feature>
<gene>
    <name evidence="2" type="ORF">Prudu_012631</name>
</gene>
<evidence type="ECO:0000256" key="1">
    <source>
        <dbReference type="SAM" id="SignalP"/>
    </source>
</evidence>
<sequence>MMACFVICNFLFPVLNFGVTTLAAISLASNPVFHARTRHVEVDYHYVREKVVRQELDVRYLATHDQIADIFTKGLSIPRFQLMTSKLPVRSSPVSLPGITSKNE</sequence>